<feature type="region of interest" description="Disordered" evidence="5">
    <location>
        <begin position="309"/>
        <end position="339"/>
    </location>
</feature>
<feature type="compositionally biased region" description="Basic and acidic residues" evidence="5">
    <location>
        <begin position="395"/>
        <end position="404"/>
    </location>
</feature>
<dbReference type="GO" id="GO:0005774">
    <property type="term" value="C:vacuolar membrane"/>
    <property type="evidence" value="ECO:0007669"/>
    <property type="project" value="TreeGrafter"/>
</dbReference>
<dbReference type="GO" id="GO:0035591">
    <property type="term" value="F:signaling adaptor activity"/>
    <property type="evidence" value="ECO:0007669"/>
    <property type="project" value="TreeGrafter"/>
</dbReference>
<name>A0A139AZL9_GONPJ</name>
<evidence type="ECO:0000256" key="3">
    <source>
        <dbReference type="PROSITE-ProRule" id="PRU00175"/>
    </source>
</evidence>
<dbReference type="InterPro" id="IPR019775">
    <property type="entry name" value="WD40_repeat_CS"/>
</dbReference>
<evidence type="ECO:0000256" key="2">
    <source>
        <dbReference type="ARBA" id="ARBA00022737"/>
    </source>
</evidence>
<dbReference type="InterPro" id="IPR001680">
    <property type="entry name" value="WD40_rpt"/>
</dbReference>
<dbReference type="OrthoDB" id="311712at2759"/>
<dbReference type="PROSITE" id="PS50294">
    <property type="entry name" value="WD_REPEATS_REGION"/>
    <property type="match status" value="1"/>
</dbReference>
<proteinExistence type="predicted"/>
<keyword evidence="3" id="KW-0863">Zinc-finger</keyword>
<evidence type="ECO:0000313" key="7">
    <source>
        <dbReference type="EMBL" id="KXS22169.1"/>
    </source>
</evidence>
<reference evidence="7 8" key="1">
    <citation type="journal article" date="2015" name="Genome Biol. Evol.">
        <title>Phylogenomic analyses indicate that early fungi evolved digesting cell walls of algal ancestors of land plants.</title>
        <authorList>
            <person name="Chang Y."/>
            <person name="Wang S."/>
            <person name="Sekimoto S."/>
            <person name="Aerts A.L."/>
            <person name="Choi C."/>
            <person name="Clum A."/>
            <person name="LaButti K.M."/>
            <person name="Lindquist E.A."/>
            <person name="Yee Ngan C."/>
            <person name="Ohm R.A."/>
            <person name="Salamov A.A."/>
            <person name="Grigoriev I.V."/>
            <person name="Spatafora J.W."/>
            <person name="Berbee M.L."/>
        </authorList>
    </citation>
    <scope>NUCLEOTIDE SEQUENCE [LARGE SCALE GENOMIC DNA]</scope>
    <source>
        <strain evidence="7 8">JEL478</strain>
    </source>
</reference>
<feature type="region of interest" description="Disordered" evidence="5">
    <location>
        <begin position="914"/>
        <end position="953"/>
    </location>
</feature>
<keyword evidence="3" id="KW-0862">Zinc</keyword>
<dbReference type="PANTHER" id="PTHR46170:SF1">
    <property type="entry name" value="GATOR COMPLEX PROTEIN WDR59"/>
    <property type="match status" value="1"/>
</dbReference>
<dbReference type="Pfam" id="PF17120">
    <property type="entry name" value="zf-RING_16"/>
    <property type="match status" value="1"/>
</dbReference>
<feature type="compositionally biased region" description="Polar residues" evidence="5">
    <location>
        <begin position="928"/>
        <end position="947"/>
    </location>
</feature>
<dbReference type="STRING" id="1344416.A0A139AZL9"/>
<evidence type="ECO:0000313" key="8">
    <source>
        <dbReference type="Proteomes" id="UP000070544"/>
    </source>
</evidence>
<accession>A0A139AZL9</accession>
<evidence type="ECO:0000256" key="1">
    <source>
        <dbReference type="ARBA" id="ARBA00022574"/>
    </source>
</evidence>
<dbReference type="PROSITE" id="PS00678">
    <property type="entry name" value="WD_REPEATS_1"/>
    <property type="match status" value="2"/>
</dbReference>
<dbReference type="Pfam" id="PF00400">
    <property type="entry name" value="WD40"/>
    <property type="match status" value="2"/>
</dbReference>
<feature type="compositionally biased region" description="Low complexity" evidence="5">
    <location>
        <begin position="405"/>
        <end position="415"/>
    </location>
</feature>
<dbReference type="InterPro" id="IPR001841">
    <property type="entry name" value="Znf_RING"/>
</dbReference>
<dbReference type="PROSITE" id="PS50089">
    <property type="entry name" value="ZF_RING_2"/>
    <property type="match status" value="1"/>
</dbReference>
<dbReference type="EMBL" id="KQ965731">
    <property type="protein sequence ID" value="KXS22169.1"/>
    <property type="molecule type" value="Genomic_DNA"/>
</dbReference>
<gene>
    <name evidence="7" type="ORF">M427DRAFT_26805</name>
</gene>
<feature type="repeat" description="WD" evidence="4">
    <location>
        <begin position="162"/>
        <end position="198"/>
    </location>
</feature>
<feature type="region of interest" description="Disordered" evidence="5">
    <location>
        <begin position="524"/>
        <end position="665"/>
    </location>
</feature>
<keyword evidence="8" id="KW-1185">Reference proteome</keyword>
<feature type="compositionally biased region" description="Low complexity" evidence="5">
    <location>
        <begin position="1616"/>
        <end position="1625"/>
    </location>
</feature>
<keyword evidence="2" id="KW-0677">Repeat</keyword>
<protein>
    <recommendedName>
        <fullName evidence="6">RING-type domain-containing protein</fullName>
    </recommendedName>
</protein>
<dbReference type="InterPro" id="IPR049567">
    <property type="entry name" value="WDR59-like"/>
</dbReference>
<evidence type="ECO:0000256" key="5">
    <source>
        <dbReference type="SAM" id="MobiDB-lite"/>
    </source>
</evidence>
<dbReference type="InterPro" id="IPR049566">
    <property type="entry name" value="WDR59_RTC1-like_RING_Znf"/>
</dbReference>
<dbReference type="OMA" id="YPCPRLC"/>
<feature type="compositionally biased region" description="Basic and acidic residues" evidence="5">
    <location>
        <begin position="605"/>
        <end position="619"/>
    </location>
</feature>
<dbReference type="GO" id="GO:0035859">
    <property type="term" value="C:Seh1-associated complex"/>
    <property type="evidence" value="ECO:0007669"/>
    <property type="project" value="TreeGrafter"/>
</dbReference>
<feature type="compositionally biased region" description="Polar residues" evidence="5">
    <location>
        <begin position="655"/>
        <end position="665"/>
    </location>
</feature>
<feature type="region of interest" description="Disordered" evidence="5">
    <location>
        <begin position="1169"/>
        <end position="1273"/>
    </location>
</feature>
<dbReference type="Gene3D" id="2.130.10.10">
    <property type="entry name" value="YVTN repeat-like/Quinoprotein amine dehydrogenase"/>
    <property type="match status" value="2"/>
</dbReference>
<dbReference type="InterPro" id="IPR015943">
    <property type="entry name" value="WD40/YVTN_repeat-like_dom_sf"/>
</dbReference>
<dbReference type="GO" id="GO:0008270">
    <property type="term" value="F:zinc ion binding"/>
    <property type="evidence" value="ECO:0007669"/>
    <property type="project" value="UniProtKB-KW"/>
</dbReference>
<dbReference type="GO" id="GO:0034198">
    <property type="term" value="P:cellular response to amino acid starvation"/>
    <property type="evidence" value="ECO:0007669"/>
    <property type="project" value="TreeGrafter"/>
</dbReference>
<evidence type="ECO:0000256" key="4">
    <source>
        <dbReference type="PROSITE-ProRule" id="PRU00221"/>
    </source>
</evidence>
<feature type="region of interest" description="Disordered" evidence="5">
    <location>
        <begin position="395"/>
        <end position="415"/>
    </location>
</feature>
<dbReference type="SUPFAM" id="SSF50978">
    <property type="entry name" value="WD40 repeat-like"/>
    <property type="match status" value="1"/>
</dbReference>
<sequence length="1885" mass="204456">MDRRSRSRASSGSADRTSLTSTGAYGVHVVRGLPGSQAPFSEGTSRQQPLTIQLDQPVTNISMSSYGRDVVLASKKGLYIIDLDNPVSNARFLPHISKWDVTDCQWNPHPGRESIIASTSNQTCLIWNTSPSLVEIPTSTSLAPSPLAALKSAPSPYVHSVLSAHTRAISDLNWSPFHPDLILTCAMDAWVYLWDLRTQGGGTTAGSGAGTVANHSGAGITKPVGNWCSWTAGASQVRWNRVNEHIFASSHDKDFRIWDIRKGSLPISLTPAAHTNRIFYLDWCYHSAYDLVTCGQDRAVRLWNVANNSSVPAKSPTTSKAASPSRSDTSSISTTQQRRVAAAPAATLVGSLTLPQPTWRARFSPFGNGLLTSPHGSRDTTVQLWNREDIVRSHTMKEGARKSDSAGSAASLPAAPAPVQSFAGHRDAVREFVMRAPTSINAFSLKDFMISEDSNRVQTTFDEDGESEPSCPEYYQLVTWSMDKTLRLWPVSEEAMAKVGYIRGEKWALRRGFGDDLADFSTAGDDESLQSSHNPKEPAVLGSHPPLSFSLSLGEDASNSMGSSSHVLHRRMRSNAAPIGNRLSIGSSGDRPPSSSNRKLSHGPQHPDHTHDSKVEDRVSVFFGPSPEEEGAMRRVNSNASRLLRSPSSDRRGDQNSTPVFPSFKSTNVDDEVAWCKRVPGVVVEGWTPLGSPSSRMTKRKSALKVEDSDKADVKESVQDRDDEPKGGSRSCQIQMVVRDCIRPPSWTVETTGGTSERSTERRGTLAVVITLHVQFPPEYPRDPLSIQVGRSTLLSLVGREELANRLNQIAYVSAYRRIPAIEPCLRYIFASAPLIFSTAYPSAVLDSPPDLVRNLARRRELFSRDEFNNLGLDLRNHPNRIGDFAFGFLPGASIDWDNVLSSAVEDPLLDEAESNDRESLAPASKEVQATSSTDGSTKLPRSTSLKTLDATAPADASSQVKTMPLAHNVPFPSLCGVAFVAGTGQLYYFKSPIPHPRDTGFLSSGSEEEADRKGNKDVSMPRNYPIYEEYRDFLLQDAVATLSGMGIGEDDAVKCDEITGEVVLQRALDDSRQKAAEPSWMRGLFPEKATTGKQRTTIWSGMLEKVRLVQALKQPSRRPSTVNIPAAEDHVGSQPKVVDKVESSSYHEPRVIFEQSGVVSVQLAHKEHSWTSVKSGDSVALKSGDSVASPQMQRQSLRIATERKSSGLSTSPGSTGSPTTPRATFGQTNPVAIPQTDPRDPPRPRKTGSDDELISGTDNIPFGTVPTPGKSGVGAGIKAVEDLSRMNIVAGPATRLFYESPENGESKGTIIQAGMVAPPSQHSNSQRGSQSSTDVLPRVTLGTVVKVANFEHLLPFSRSLASKYTLSGTDPLDVCISNEAVARKNHRPDLAKLWSSVAIILTRCIPSPVGGTSSDVVGRGRAAFGQRIRFLQNGKLAVDTAPPSAMFWGRVDWRNHPLGRKLIDKIFSRLEVLKDVQTLALLTCVLLENRTPDLLPRSAVRRTFNISDAFSTLEHHSKSTHRAPIIAARAATPSPAPGEMSYFAAFFGLGQKSSSQSQQEKVPPILPVDPTPSHHRFQNITDGRLASSPHTFLVSGNEKSSAGDKTAPHQSGTTPQPSQSGLGLSSLFRYGTTAQLSKPTSSEPVTTGAVAQRTGAAVELGRSPALSRVVDEVVAAKKRDGARPKEKIRQTTSSFTVQRVAEYGEFPDDEIGFCPVEFQNRKPNEDIRSHTILDPARAHIYNEYLYGYASLLHQWGLLQQRSEVLKFIRAHPSSTVEPSDRRNDSPKVVHLCSNCGHELDLDGTPSRTRPTPTLSRPALCSNCNTAAARATCKVCETAVRGLSVYCPVCRHGGHTECMAAWFAESAEQACPTGCGCACLLSSGA</sequence>
<organism evidence="7 8">
    <name type="scientific">Gonapodya prolifera (strain JEL478)</name>
    <name type="common">Monoblepharis prolifera</name>
    <dbReference type="NCBI Taxonomy" id="1344416"/>
    <lineage>
        <taxon>Eukaryota</taxon>
        <taxon>Fungi</taxon>
        <taxon>Fungi incertae sedis</taxon>
        <taxon>Chytridiomycota</taxon>
        <taxon>Chytridiomycota incertae sedis</taxon>
        <taxon>Monoblepharidomycetes</taxon>
        <taxon>Monoblepharidales</taxon>
        <taxon>Gonapodyaceae</taxon>
        <taxon>Gonapodya</taxon>
    </lineage>
</organism>
<feature type="compositionally biased region" description="Basic and acidic residues" evidence="5">
    <location>
        <begin position="704"/>
        <end position="727"/>
    </location>
</feature>
<evidence type="ECO:0000259" key="6">
    <source>
        <dbReference type="PROSITE" id="PS50089"/>
    </source>
</evidence>
<feature type="compositionally biased region" description="Low complexity" evidence="5">
    <location>
        <begin position="323"/>
        <end position="339"/>
    </location>
</feature>
<feature type="repeat" description="WD" evidence="4">
    <location>
        <begin position="271"/>
        <end position="313"/>
    </location>
</feature>
<feature type="domain" description="RING-type" evidence="6">
    <location>
        <begin position="1833"/>
        <end position="1872"/>
    </location>
</feature>
<dbReference type="PROSITE" id="PS50082">
    <property type="entry name" value="WD_REPEATS_2"/>
    <property type="match status" value="2"/>
</dbReference>
<feature type="region of interest" description="Disordered" evidence="5">
    <location>
        <begin position="1555"/>
        <end position="1625"/>
    </location>
</feature>
<feature type="compositionally biased region" description="Low complexity" evidence="5">
    <location>
        <begin position="1207"/>
        <end position="1222"/>
    </location>
</feature>
<dbReference type="SMART" id="SM00320">
    <property type="entry name" value="WD40"/>
    <property type="match status" value="6"/>
</dbReference>
<feature type="region of interest" description="Disordered" evidence="5">
    <location>
        <begin position="1000"/>
        <end position="1021"/>
    </location>
</feature>
<dbReference type="GO" id="GO:1904263">
    <property type="term" value="P:positive regulation of TORC1 signaling"/>
    <property type="evidence" value="ECO:0007669"/>
    <property type="project" value="TreeGrafter"/>
</dbReference>
<feature type="compositionally biased region" description="Polar residues" evidence="5">
    <location>
        <begin position="309"/>
        <end position="322"/>
    </location>
</feature>
<feature type="compositionally biased region" description="Polar residues" evidence="5">
    <location>
        <begin position="1187"/>
        <end position="1199"/>
    </location>
</feature>
<dbReference type="InterPro" id="IPR036322">
    <property type="entry name" value="WD40_repeat_dom_sf"/>
</dbReference>
<dbReference type="PANTHER" id="PTHR46170">
    <property type="entry name" value="GATOR COMPLEX PROTEIN WDR59"/>
    <property type="match status" value="1"/>
</dbReference>
<keyword evidence="3" id="KW-0479">Metal-binding</keyword>
<feature type="region of interest" description="Disordered" evidence="5">
    <location>
        <begin position="688"/>
        <end position="730"/>
    </location>
</feature>
<dbReference type="Proteomes" id="UP000070544">
    <property type="component" value="Unassembled WGS sequence"/>
</dbReference>
<keyword evidence="1 4" id="KW-0853">WD repeat</keyword>
<feature type="compositionally biased region" description="Basic and acidic residues" evidence="5">
    <location>
        <begin position="1238"/>
        <end position="1250"/>
    </location>
</feature>
<feature type="compositionally biased region" description="Polar residues" evidence="5">
    <location>
        <begin position="557"/>
        <end position="566"/>
    </location>
</feature>